<evidence type="ECO:0000313" key="3">
    <source>
        <dbReference type="Proteomes" id="UP000743899"/>
    </source>
</evidence>
<dbReference type="Pfam" id="PF12841">
    <property type="entry name" value="YvrJ"/>
    <property type="match status" value="1"/>
</dbReference>
<keyword evidence="1" id="KW-0472">Membrane</keyword>
<gene>
    <name evidence="2" type="ORF">GW534_12010</name>
</gene>
<evidence type="ECO:0000256" key="1">
    <source>
        <dbReference type="SAM" id="Phobius"/>
    </source>
</evidence>
<comment type="caution">
    <text evidence="2">The sequence shown here is derived from an EMBL/GenBank/DDBJ whole genome shotgun (WGS) entry which is preliminary data.</text>
</comment>
<keyword evidence="3" id="KW-1185">Reference proteome</keyword>
<sequence length="46" mass="5173">MSELYALIGELGFPIVVTLILLYRVEAKLDQVIQSIDKLPEKLTKA</sequence>
<dbReference type="EMBL" id="JAACYS010000060">
    <property type="protein sequence ID" value="NCU18438.1"/>
    <property type="molecule type" value="Genomic_DNA"/>
</dbReference>
<feature type="transmembrane region" description="Helical" evidence="1">
    <location>
        <begin position="6"/>
        <end position="25"/>
    </location>
</feature>
<reference evidence="2 3" key="1">
    <citation type="submission" date="2020-01" db="EMBL/GenBank/DDBJ databases">
        <title>A novel Bacillus sp. from Pasinler.</title>
        <authorList>
            <person name="Adiguzel A."/>
            <person name="Ay H."/>
            <person name="Baltaci M.O."/>
        </authorList>
    </citation>
    <scope>NUCLEOTIDE SEQUENCE [LARGE SCALE GENOMIC DNA]</scope>
    <source>
        <strain evidence="2 3">P1</strain>
    </source>
</reference>
<name>A0ABX0A4R8_9BACI</name>
<keyword evidence="1" id="KW-1133">Transmembrane helix</keyword>
<evidence type="ECO:0000313" key="2">
    <source>
        <dbReference type="EMBL" id="NCU18438.1"/>
    </source>
</evidence>
<dbReference type="InterPro" id="IPR024419">
    <property type="entry name" value="YvrJ"/>
</dbReference>
<proteinExistence type="predicted"/>
<organism evidence="2 3">
    <name type="scientific">Pallidibacillus pasinlerensis</name>
    <dbReference type="NCBI Taxonomy" id="2703818"/>
    <lineage>
        <taxon>Bacteria</taxon>
        <taxon>Bacillati</taxon>
        <taxon>Bacillota</taxon>
        <taxon>Bacilli</taxon>
        <taxon>Bacillales</taxon>
        <taxon>Bacillaceae</taxon>
        <taxon>Pallidibacillus</taxon>
    </lineage>
</organism>
<keyword evidence="1" id="KW-0812">Transmembrane</keyword>
<dbReference type="RefSeq" id="WP_161921266.1">
    <property type="nucleotide sequence ID" value="NZ_JAACYS010000060.1"/>
</dbReference>
<protein>
    <submittedName>
        <fullName evidence="2">YvrJ family protein</fullName>
    </submittedName>
</protein>
<accession>A0ABX0A4R8</accession>
<dbReference type="Proteomes" id="UP000743899">
    <property type="component" value="Unassembled WGS sequence"/>
</dbReference>